<dbReference type="GO" id="GO:0008324">
    <property type="term" value="F:monoatomic cation transmembrane transporter activity"/>
    <property type="evidence" value="ECO:0007669"/>
    <property type="project" value="InterPro"/>
</dbReference>
<feature type="transmembrane region" description="Helical" evidence="7">
    <location>
        <begin position="400"/>
        <end position="422"/>
    </location>
</feature>
<dbReference type="Gene3D" id="1.20.1740.10">
    <property type="entry name" value="Amino acid/polyamine transporter I"/>
    <property type="match status" value="1"/>
</dbReference>
<dbReference type="InterPro" id="IPR002524">
    <property type="entry name" value="Cation_efflux"/>
</dbReference>
<keyword evidence="9" id="KW-1185">Reference proteome</keyword>
<dbReference type="InterPro" id="IPR050598">
    <property type="entry name" value="AminoAcid_Transporter"/>
</dbReference>
<organism evidence="9 10">
    <name type="scientific">Macrostomum lignano</name>
    <dbReference type="NCBI Taxonomy" id="282301"/>
    <lineage>
        <taxon>Eukaryota</taxon>
        <taxon>Metazoa</taxon>
        <taxon>Spiralia</taxon>
        <taxon>Lophotrochozoa</taxon>
        <taxon>Platyhelminthes</taxon>
        <taxon>Rhabditophora</taxon>
        <taxon>Macrostomorpha</taxon>
        <taxon>Macrostomida</taxon>
        <taxon>Macrostomidae</taxon>
        <taxon>Macrostomum</taxon>
    </lineage>
</organism>
<feature type="region of interest" description="Disordered" evidence="6">
    <location>
        <begin position="517"/>
        <end position="542"/>
    </location>
</feature>
<dbReference type="InterPro" id="IPR000276">
    <property type="entry name" value="GPCR_Rhodpsn"/>
</dbReference>
<feature type="transmembrane region" description="Helical" evidence="7">
    <location>
        <begin position="147"/>
        <end position="166"/>
    </location>
</feature>
<dbReference type="PROSITE" id="PS01159">
    <property type="entry name" value="WW_DOMAIN_1"/>
    <property type="match status" value="1"/>
</dbReference>
<dbReference type="WBParaSite" id="maker-uti_cns_0014829-snap-gene-0.2-mRNA-1">
    <property type="protein sequence ID" value="maker-uti_cns_0014829-snap-gene-0.2-mRNA-1"/>
    <property type="gene ID" value="maker-uti_cns_0014829-snap-gene-0.2"/>
</dbReference>
<dbReference type="AlphaFoldDB" id="A0A1I8IQT5"/>
<dbReference type="InterPro" id="IPR001202">
    <property type="entry name" value="WW_dom"/>
</dbReference>
<feature type="transmembrane region" description="Helical" evidence="7">
    <location>
        <begin position="589"/>
        <end position="606"/>
    </location>
</feature>
<proteinExistence type="inferred from homology"/>
<feature type="transmembrane region" description="Helical" evidence="7">
    <location>
        <begin position="1146"/>
        <end position="1165"/>
    </location>
</feature>
<feature type="transmembrane region" description="Helical" evidence="7">
    <location>
        <begin position="898"/>
        <end position="918"/>
    </location>
</feature>
<feature type="transmembrane region" description="Helical" evidence="7">
    <location>
        <begin position="1084"/>
        <end position="1108"/>
    </location>
</feature>
<feature type="region of interest" description="Disordered" evidence="6">
    <location>
        <begin position="628"/>
        <end position="680"/>
    </location>
</feature>
<dbReference type="InterPro" id="IPR017452">
    <property type="entry name" value="GPCR_Rhodpsn_7TM"/>
</dbReference>
<evidence type="ECO:0000256" key="5">
    <source>
        <dbReference type="ARBA" id="ARBA00023136"/>
    </source>
</evidence>
<dbReference type="Gene3D" id="1.20.1070.10">
    <property type="entry name" value="Rhodopsin 7-helix transmembrane proteins"/>
    <property type="match status" value="3"/>
</dbReference>
<evidence type="ECO:0000256" key="4">
    <source>
        <dbReference type="ARBA" id="ARBA00022989"/>
    </source>
</evidence>
<feature type="transmembrane region" description="Helical" evidence="7">
    <location>
        <begin position="792"/>
        <end position="818"/>
    </location>
</feature>
<protein>
    <submittedName>
        <fullName evidence="10">G_PROTEIN_RECEP_F1_2 domain-containing protein</fullName>
    </submittedName>
</protein>
<keyword evidence="4 7" id="KW-1133">Transmembrane helix</keyword>
<dbReference type="InterPro" id="IPR002293">
    <property type="entry name" value="AA/rel_permease1"/>
</dbReference>
<dbReference type="PRINTS" id="PR00237">
    <property type="entry name" value="GPCRRHODOPSN"/>
</dbReference>
<accession>A0A1I8IQT5</accession>
<dbReference type="Proteomes" id="UP000095280">
    <property type="component" value="Unplaced"/>
</dbReference>
<dbReference type="PANTHER" id="PTHR11785">
    <property type="entry name" value="AMINO ACID TRANSPORTER"/>
    <property type="match status" value="1"/>
</dbReference>
<dbReference type="Gene3D" id="1.20.1510.10">
    <property type="entry name" value="Cation efflux protein transmembrane domain"/>
    <property type="match status" value="1"/>
</dbReference>
<feature type="domain" description="G-protein coupled receptors family 1 profile" evidence="8">
    <location>
        <begin position="126"/>
        <end position="220"/>
    </location>
</feature>
<feature type="transmembrane region" description="Helical" evidence="7">
    <location>
        <begin position="864"/>
        <end position="886"/>
    </location>
</feature>
<dbReference type="InterPro" id="IPR058533">
    <property type="entry name" value="Cation_efflux_TM"/>
</dbReference>
<dbReference type="GO" id="GO:0016020">
    <property type="term" value="C:membrane"/>
    <property type="evidence" value="ECO:0007669"/>
    <property type="project" value="UniProtKB-SubCell"/>
</dbReference>
<dbReference type="SUPFAM" id="SSF81321">
    <property type="entry name" value="Family A G protein-coupled receptor-like"/>
    <property type="match status" value="2"/>
</dbReference>
<dbReference type="Pfam" id="PF13520">
    <property type="entry name" value="AA_permease_2"/>
    <property type="match status" value="1"/>
</dbReference>
<comment type="subcellular location">
    <subcellularLocation>
        <location evidence="1">Membrane</location>
        <topology evidence="1">Multi-pass membrane protein</topology>
    </subcellularLocation>
</comment>
<evidence type="ECO:0000313" key="9">
    <source>
        <dbReference type="Proteomes" id="UP000095280"/>
    </source>
</evidence>
<keyword evidence="3 7" id="KW-0812">Transmembrane</keyword>
<feature type="region of interest" description="Disordered" evidence="6">
    <location>
        <begin position="341"/>
        <end position="376"/>
    </location>
</feature>
<evidence type="ECO:0000313" key="10">
    <source>
        <dbReference type="WBParaSite" id="maker-uti_cns_0014829-snap-gene-0.2-mRNA-1"/>
    </source>
</evidence>
<feature type="transmembrane region" description="Helical" evidence="7">
    <location>
        <begin position="838"/>
        <end position="858"/>
    </location>
</feature>
<dbReference type="GO" id="GO:0004930">
    <property type="term" value="F:G protein-coupled receptor activity"/>
    <property type="evidence" value="ECO:0007669"/>
    <property type="project" value="InterPro"/>
</dbReference>
<dbReference type="Pfam" id="PF00001">
    <property type="entry name" value="7tm_1"/>
    <property type="match status" value="2"/>
</dbReference>
<dbReference type="GO" id="GO:0015179">
    <property type="term" value="F:L-amino acid transmembrane transporter activity"/>
    <property type="evidence" value="ECO:0007669"/>
    <property type="project" value="TreeGrafter"/>
</dbReference>
<feature type="region of interest" description="Disordered" evidence="6">
    <location>
        <begin position="977"/>
        <end position="996"/>
    </location>
</feature>
<feature type="transmembrane region" description="Helical" evidence="7">
    <location>
        <begin position="924"/>
        <end position="945"/>
    </location>
</feature>
<dbReference type="Pfam" id="PF01545">
    <property type="entry name" value="Cation_efflux"/>
    <property type="match status" value="1"/>
</dbReference>
<evidence type="ECO:0000256" key="6">
    <source>
        <dbReference type="SAM" id="MobiDB-lite"/>
    </source>
</evidence>
<dbReference type="PANTHER" id="PTHR11785:SF528">
    <property type="entry name" value="AMINO ACID TRANSPORTER PROTEIN JHI-21"/>
    <property type="match status" value="1"/>
</dbReference>
<feature type="transmembrane region" description="Helical" evidence="7">
    <location>
        <begin position="453"/>
        <end position="479"/>
    </location>
</feature>
<name>A0A1I8IQT5_9PLAT</name>
<evidence type="ECO:0000256" key="2">
    <source>
        <dbReference type="ARBA" id="ARBA00008873"/>
    </source>
</evidence>
<evidence type="ECO:0000256" key="1">
    <source>
        <dbReference type="ARBA" id="ARBA00004141"/>
    </source>
</evidence>
<evidence type="ECO:0000259" key="8">
    <source>
        <dbReference type="PROSITE" id="PS50262"/>
    </source>
</evidence>
<sequence length="1166" mass="127010">LKAAMGRESRPKCTSRRHFLRAEGRSLLGPNLPLARIARDSPAPSMRRELRCPKTSLAMSCFSQQDEAPSDTVDVASVIRQLACSNYSDAIKAASAAFEAAERRHLPALYAAVAVYSVCLLFGALGNAAVVGLFLRNRRMRTGGNLYIANLALSDLVLCCFTQPLNIVRLFQRYSGWHFGLALCKLVNTLTGVNVFVSTYAIIAIALDRFQVAGLSAFPLSSTIQYALHASPASHFAYSPAMHCWGRAQDEQAFGVFLEINSPTNSWPPPPPRAAGIALPKISGSALQRGGGSKSAERRQMRRSALIDRAEVARELAAHLGLVAAAAAAATQIGWSDRPWPDGPKLNLHRENGRQGLSGQPRSLPAAAALQRSPRIGSQRRRVINRVGWRPDEKHRRRRAAIWIAAMWLLAAALASPLAYFATITKPWIPHESRPRPLCTEMTTSPTVKVWKAAYSCGVALLFQYLVPLCTVSIAYGLLCRRLNEKVRRRHGQLPVGSADSAAAPLPARAWRSPRTISASERARRTAPRPPRQPGTGGHRRRLRLSLAANNGSSEDPADDWMSLVGLGQGDGGAAVSGARSVLAEFSPLLLILLPACLNPLLYGFFNSAFRAEFRRFYLRRSDVETRADRTAGGGGGGPAGVSQRPEGAAATEVASTRQKLLSRSEAAPEEQQGRSETQIDGAQILGEALQIIGRVAGQAVSDSSIFAAAAAWPVSQVGHRREEGKVQAACDQSCGRPSVRFQLKPVTGSGCRKHSERSPHWDLKSRRNSLDRTATVQSPKTRGSEPHTAAFLMPLFVAISVFGAINGGTMSISRVFYVGAREGQLPEFLAMISYKQLTPLPSLIVMLIISLALLFLADIWTLINLLGFAFNIILTLTMSSLLYLRYSRPNLHRPIKIPLPIPVFVLLWCFGLVAMTIYQAPDQSLKCLGFIAVGIPVYFLCVAWERKPASFQRRYHGLTLALQKVFMVVTGETQADEDQEAAPKEDAAIKSESGNPAICPRNIPDVRRQFDVPELGELRWQIDVLTLRQQFNDVVRRLKANRAGSSLSDVSPLLQQESSAVAAAENDPDSHCHELEFDATRRLLLASVLCLLFMAGEIVGGALANSLAIMTDAAHLLTDFASFMISLLAIFLAGRRPSKTYSFGWHRAEVLGALVSVLLIWLVTG</sequence>
<evidence type="ECO:0000256" key="3">
    <source>
        <dbReference type="ARBA" id="ARBA00022692"/>
    </source>
</evidence>
<dbReference type="PROSITE" id="PS50262">
    <property type="entry name" value="G_PROTEIN_RECEP_F1_2"/>
    <property type="match status" value="1"/>
</dbReference>
<dbReference type="NCBIfam" id="TIGR01297">
    <property type="entry name" value="CDF"/>
    <property type="match status" value="1"/>
</dbReference>
<reference evidence="10" key="1">
    <citation type="submission" date="2016-11" db="UniProtKB">
        <authorList>
            <consortium name="WormBaseParasite"/>
        </authorList>
    </citation>
    <scope>IDENTIFICATION</scope>
</reference>
<feature type="transmembrane region" description="Helical" evidence="7">
    <location>
        <begin position="108"/>
        <end position="135"/>
    </location>
</feature>
<dbReference type="SUPFAM" id="SSF161111">
    <property type="entry name" value="Cation efflux protein transmembrane domain-like"/>
    <property type="match status" value="1"/>
</dbReference>
<evidence type="ECO:0000256" key="7">
    <source>
        <dbReference type="SAM" id="Phobius"/>
    </source>
</evidence>
<feature type="transmembrane region" description="Helical" evidence="7">
    <location>
        <begin position="186"/>
        <end position="207"/>
    </location>
</feature>
<dbReference type="InterPro" id="IPR027469">
    <property type="entry name" value="Cation_efflux_TMD_sf"/>
</dbReference>
<comment type="similarity">
    <text evidence="2">Belongs to the cation diffusion facilitator (CDF) transporter (TC 2.A.4) family. SLC30A subfamily.</text>
</comment>
<feature type="transmembrane region" description="Helical" evidence="7">
    <location>
        <begin position="1114"/>
        <end position="1134"/>
    </location>
</feature>
<keyword evidence="5 7" id="KW-0472">Membrane</keyword>